<dbReference type="AlphaFoldDB" id="A0A1I3ASH5"/>
<dbReference type="PANTHER" id="PTHR43792">
    <property type="entry name" value="GNAT FAMILY, PUTATIVE (AFU_ORTHOLOGUE AFUA_3G00765)-RELATED-RELATED"/>
    <property type="match status" value="1"/>
</dbReference>
<name>A0A1I3ASH5_9PLAN</name>
<gene>
    <name evidence="2" type="ORF">SAMN05421753_10136</name>
</gene>
<dbReference type="InterPro" id="IPR016181">
    <property type="entry name" value="Acyl_CoA_acyltransferase"/>
</dbReference>
<dbReference type="InterPro" id="IPR000182">
    <property type="entry name" value="GNAT_dom"/>
</dbReference>
<protein>
    <submittedName>
        <fullName evidence="2">Ribosomal-protein-alanine N-acetyltransferase</fullName>
    </submittedName>
</protein>
<accession>A0A1I3ASH5</accession>
<keyword evidence="3" id="KW-1185">Reference proteome</keyword>
<keyword evidence="2" id="KW-0808">Transferase</keyword>
<dbReference type="InterPro" id="IPR051531">
    <property type="entry name" value="N-acetyltransferase"/>
</dbReference>
<dbReference type="RefSeq" id="WP_092046684.1">
    <property type="nucleotide sequence ID" value="NZ_FOQD01000001.1"/>
</dbReference>
<dbReference type="OrthoDB" id="9795206at2"/>
<evidence type="ECO:0000313" key="3">
    <source>
        <dbReference type="Proteomes" id="UP000199518"/>
    </source>
</evidence>
<reference evidence="3" key="1">
    <citation type="submission" date="2016-10" db="EMBL/GenBank/DDBJ databases">
        <authorList>
            <person name="Varghese N."/>
            <person name="Submissions S."/>
        </authorList>
    </citation>
    <scope>NUCLEOTIDE SEQUENCE [LARGE SCALE GENOMIC DNA]</scope>
    <source>
        <strain evidence="3">DSM 26348</strain>
    </source>
</reference>
<sequence>MSHPTPILTTPRLRLRGWQAGDLPAFAAMNADPVVREFFPGLMTREECEAMIARVTDHFDRDGFGFWAVELLATGQFIGMVGLQNVPFESHFTPNVEIGWRIAREFWGNGYATEAAQACLDLGFQTLGLKEIVAFTVPANLRSRAVMERLGMTRNPEDDFDHPSLSKGHPLERHVLYRIRK</sequence>
<proteinExistence type="predicted"/>
<evidence type="ECO:0000313" key="2">
    <source>
        <dbReference type="EMBL" id="SFH53025.1"/>
    </source>
</evidence>
<dbReference type="PANTHER" id="PTHR43792:SF1">
    <property type="entry name" value="N-ACETYLTRANSFERASE DOMAIN-CONTAINING PROTEIN"/>
    <property type="match status" value="1"/>
</dbReference>
<organism evidence="2 3">
    <name type="scientific">Planctomicrobium piriforme</name>
    <dbReference type="NCBI Taxonomy" id="1576369"/>
    <lineage>
        <taxon>Bacteria</taxon>
        <taxon>Pseudomonadati</taxon>
        <taxon>Planctomycetota</taxon>
        <taxon>Planctomycetia</taxon>
        <taxon>Planctomycetales</taxon>
        <taxon>Planctomycetaceae</taxon>
        <taxon>Planctomicrobium</taxon>
    </lineage>
</organism>
<dbReference type="Proteomes" id="UP000199518">
    <property type="component" value="Unassembled WGS sequence"/>
</dbReference>
<dbReference type="PROSITE" id="PS51186">
    <property type="entry name" value="GNAT"/>
    <property type="match status" value="1"/>
</dbReference>
<dbReference type="GO" id="GO:0016747">
    <property type="term" value="F:acyltransferase activity, transferring groups other than amino-acyl groups"/>
    <property type="evidence" value="ECO:0007669"/>
    <property type="project" value="InterPro"/>
</dbReference>
<dbReference type="STRING" id="1576369.SAMN05421753_10136"/>
<dbReference type="Pfam" id="PF13302">
    <property type="entry name" value="Acetyltransf_3"/>
    <property type="match status" value="1"/>
</dbReference>
<dbReference type="SUPFAM" id="SSF55729">
    <property type="entry name" value="Acyl-CoA N-acyltransferases (Nat)"/>
    <property type="match status" value="1"/>
</dbReference>
<evidence type="ECO:0000259" key="1">
    <source>
        <dbReference type="PROSITE" id="PS51186"/>
    </source>
</evidence>
<feature type="domain" description="N-acetyltransferase" evidence="1">
    <location>
        <begin position="13"/>
        <end position="172"/>
    </location>
</feature>
<dbReference type="EMBL" id="FOQD01000001">
    <property type="protein sequence ID" value="SFH53025.1"/>
    <property type="molecule type" value="Genomic_DNA"/>
</dbReference>
<dbReference type="Gene3D" id="3.40.630.30">
    <property type="match status" value="1"/>
</dbReference>